<dbReference type="PANTHER" id="PTHR11958">
    <property type="entry name" value="SODIUM/DICARBOXYLATE SYMPORTER-RELATED"/>
    <property type="match status" value="1"/>
</dbReference>
<feature type="transmembrane region" description="Helical" evidence="8">
    <location>
        <begin position="149"/>
        <end position="166"/>
    </location>
</feature>
<gene>
    <name evidence="9" type="ORF">EDD58_1102</name>
</gene>
<feature type="transmembrane region" description="Helical" evidence="8">
    <location>
        <begin position="353"/>
        <end position="375"/>
    </location>
</feature>
<evidence type="ECO:0000256" key="1">
    <source>
        <dbReference type="ARBA" id="ARBA00004651"/>
    </source>
</evidence>
<dbReference type="InterPro" id="IPR036458">
    <property type="entry name" value="Na:dicarbo_symporter_sf"/>
</dbReference>
<evidence type="ECO:0000256" key="8">
    <source>
        <dbReference type="SAM" id="Phobius"/>
    </source>
</evidence>
<proteinExistence type="predicted"/>
<evidence type="ECO:0000256" key="6">
    <source>
        <dbReference type="ARBA" id="ARBA00022989"/>
    </source>
</evidence>
<dbReference type="GO" id="GO:0006835">
    <property type="term" value="P:dicarboxylic acid transport"/>
    <property type="evidence" value="ECO:0007669"/>
    <property type="project" value="UniProtKB-ARBA"/>
</dbReference>
<keyword evidence="7 8" id="KW-0472">Membrane</keyword>
<evidence type="ECO:0000313" key="10">
    <source>
        <dbReference type="Proteomes" id="UP000294937"/>
    </source>
</evidence>
<dbReference type="Gene3D" id="1.10.3860.10">
    <property type="entry name" value="Sodium:dicarboxylate symporter"/>
    <property type="match status" value="1"/>
</dbReference>
<reference evidence="9 10" key="1">
    <citation type="submission" date="2019-03" db="EMBL/GenBank/DDBJ databases">
        <title>Genomic Encyclopedia of Type Strains, Phase IV (KMG-IV): sequencing the most valuable type-strain genomes for metagenomic binning, comparative biology and taxonomic classification.</title>
        <authorList>
            <person name="Goeker M."/>
        </authorList>
    </citation>
    <scope>NUCLEOTIDE SEQUENCE [LARGE SCALE GENOMIC DNA]</scope>
    <source>
        <strain evidence="9 10">DSM 45707</strain>
    </source>
</reference>
<feature type="transmembrane region" description="Helical" evidence="8">
    <location>
        <begin position="50"/>
        <end position="72"/>
    </location>
</feature>
<protein>
    <submittedName>
        <fullName evidence="9">Na+/H+-dicarboxylate symporter</fullName>
    </submittedName>
</protein>
<dbReference type="Proteomes" id="UP000294937">
    <property type="component" value="Unassembled WGS sequence"/>
</dbReference>
<feature type="transmembrane region" description="Helical" evidence="8">
    <location>
        <begin position="7"/>
        <end position="30"/>
    </location>
</feature>
<dbReference type="PRINTS" id="PR00173">
    <property type="entry name" value="EDTRNSPORT"/>
</dbReference>
<dbReference type="GO" id="GO:0005886">
    <property type="term" value="C:plasma membrane"/>
    <property type="evidence" value="ECO:0007669"/>
    <property type="project" value="UniProtKB-SubCell"/>
</dbReference>
<feature type="transmembrane region" description="Helical" evidence="8">
    <location>
        <begin position="187"/>
        <end position="208"/>
    </location>
</feature>
<keyword evidence="5" id="KW-0769">Symport</keyword>
<keyword evidence="4 8" id="KW-0812">Transmembrane</keyword>
<evidence type="ECO:0000256" key="2">
    <source>
        <dbReference type="ARBA" id="ARBA00022448"/>
    </source>
</evidence>
<feature type="transmembrane region" description="Helical" evidence="8">
    <location>
        <begin position="220"/>
        <end position="245"/>
    </location>
</feature>
<dbReference type="GO" id="GO:0015293">
    <property type="term" value="F:symporter activity"/>
    <property type="evidence" value="ECO:0007669"/>
    <property type="project" value="UniProtKB-KW"/>
</dbReference>
<evidence type="ECO:0000256" key="5">
    <source>
        <dbReference type="ARBA" id="ARBA00022847"/>
    </source>
</evidence>
<feature type="transmembrane region" description="Helical" evidence="8">
    <location>
        <begin position="84"/>
        <end position="105"/>
    </location>
</feature>
<accession>A0A4R3L462</accession>
<dbReference type="FunFam" id="1.10.3860.10:FF:000001">
    <property type="entry name" value="C4-dicarboxylate transport protein"/>
    <property type="match status" value="1"/>
</dbReference>
<comment type="subcellular location">
    <subcellularLocation>
        <location evidence="1">Cell membrane</location>
        <topology evidence="1">Multi-pass membrane protein</topology>
    </subcellularLocation>
</comment>
<sequence>MKKMSMTVKILIGIIAGLITGLVLHLYFPAVFTEVNGWVFDPIGQIFIKAIKMIVVPLVFFSIASGAAGIADPKKLGRIGSKTIILYMLTTAIAITFALGIANIIDPGEGTQIQQSTEKPEIKEAPDIKDTLLNIVPANPVQAMAEAEMLQIITFALFFGIGMALLGEKVSRVKEFIDQANEIMIKLVQIVMQVAPYAAFALMARAIGEAGVDLIASMGLYMIAIIAALIIHMGVTYSFLLSVFAKMNPLHFFKKVAPAMEVAFTTSSSAATLPVTLECAEKGLKVPKSISSFVIPLGATINMDGTAIMQGVAAVFIAQLYGIPLDLQAQLIIILTATLASVGTAAVPGVGLITLAMVLNAVGLPVEGIAIVMGVDRLLDMSRTATNITGDLCVAAVVAKGEEKRERKTEQVAA</sequence>
<keyword evidence="2" id="KW-0813">Transport</keyword>
<evidence type="ECO:0000256" key="3">
    <source>
        <dbReference type="ARBA" id="ARBA00022475"/>
    </source>
</evidence>
<dbReference type="Pfam" id="PF00375">
    <property type="entry name" value="SDF"/>
    <property type="match status" value="1"/>
</dbReference>
<dbReference type="PANTHER" id="PTHR11958:SF63">
    <property type="entry name" value="AMINO ACID TRANSPORTER"/>
    <property type="match status" value="1"/>
</dbReference>
<dbReference type="InterPro" id="IPR050746">
    <property type="entry name" value="DAACS"/>
</dbReference>
<evidence type="ECO:0000313" key="9">
    <source>
        <dbReference type="EMBL" id="TCS92777.1"/>
    </source>
</evidence>
<evidence type="ECO:0000256" key="4">
    <source>
        <dbReference type="ARBA" id="ARBA00022692"/>
    </source>
</evidence>
<keyword evidence="10" id="KW-1185">Reference proteome</keyword>
<dbReference type="EMBL" id="SMAG01000010">
    <property type="protein sequence ID" value="TCS92777.1"/>
    <property type="molecule type" value="Genomic_DNA"/>
</dbReference>
<keyword evidence="3" id="KW-1003">Cell membrane</keyword>
<comment type="caution">
    <text evidence="9">The sequence shown here is derived from an EMBL/GenBank/DDBJ whole genome shotgun (WGS) entry which is preliminary data.</text>
</comment>
<organism evidence="9 10">
    <name type="scientific">Hazenella coriacea</name>
    <dbReference type="NCBI Taxonomy" id="1179467"/>
    <lineage>
        <taxon>Bacteria</taxon>
        <taxon>Bacillati</taxon>
        <taxon>Bacillota</taxon>
        <taxon>Bacilli</taxon>
        <taxon>Bacillales</taxon>
        <taxon>Thermoactinomycetaceae</taxon>
        <taxon>Hazenella</taxon>
    </lineage>
</organism>
<keyword evidence="6 8" id="KW-1133">Transmembrane helix</keyword>
<dbReference type="InterPro" id="IPR001991">
    <property type="entry name" value="Na-dicarboxylate_symporter"/>
</dbReference>
<dbReference type="SUPFAM" id="SSF118215">
    <property type="entry name" value="Proton glutamate symport protein"/>
    <property type="match status" value="1"/>
</dbReference>
<evidence type="ECO:0000256" key="7">
    <source>
        <dbReference type="ARBA" id="ARBA00023136"/>
    </source>
</evidence>
<dbReference type="AlphaFoldDB" id="A0A4R3L462"/>
<name>A0A4R3L462_9BACL</name>